<dbReference type="Proteomes" id="UP000823749">
    <property type="component" value="Chromosome 5"/>
</dbReference>
<dbReference type="GO" id="GO:0007015">
    <property type="term" value="P:actin filament organization"/>
    <property type="evidence" value="ECO:0007669"/>
    <property type="project" value="TreeGrafter"/>
</dbReference>
<evidence type="ECO:0000256" key="3">
    <source>
        <dbReference type="ARBA" id="ARBA00022741"/>
    </source>
</evidence>
<evidence type="ECO:0000256" key="12">
    <source>
        <dbReference type="SAM" id="MobiDB-lite"/>
    </source>
</evidence>
<name>A0AAV6K7Y0_9ERIC</name>
<comment type="similarity">
    <text evidence="1">Belongs to the TRAFAC class myosin-kinesin ATPase superfamily. Myosin family. Plant myosin class XI subfamily.</text>
</comment>
<dbReference type="FunFam" id="1.20.120.720:FF:000011">
    <property type="entry name" value="Myosin 2"/>
    <property type="match status" value="1"/>
</dbReference>
<dbReference type="Gene3D" id="3.40.850.10">
    <property type="entry name" value="Kinesin motor domain"/>
    <property type="match status" value="2"/>
</dbReference>
<dbReference type="Pfam" id="PF00063">
    <property type="entry name" value="Myosin_head"/>
    <property type="match status" value="2"/>
</dbReference>
<dbReference type="FunFam" id="1.20.5.190:FF:000001">
    <property type="entry name" value="unconventional myosin-Va"/>
    <property type="match status" value="1"/>
</dbReference>
<feature type="domain" description="Myosin motor" evidence="14">
    <location>
        <begin position="318"/>
        <end position="1153"/>
    </location>
</feature>
<organism evidence="16 17">
    <name type="scientific">Rhododendron griersonianum</name>
    <dbReference type="NCBI Taxonomy" id="479676"/>
    <lineage>
        <taxon>Eukaryota</taxon>
        <taxon>Viridiplantae</taxon>
        <taxon>Streptophyta</taxon>
        <taxon>Embryophyta</taxon>
        <taxon>Tracheophyta</taxon>
        <taxon>Spermatophyta</taxon>
        <taxon>Magnoliopsida</taxon>
        <taxon>eudicotyledons</taxon>
        <taxon>Gunneridae</taxon>
        <taxon>Pentapetalae</taxon>
        <taxon>asterids</taxon>
        <taxon>Ericales</taxon>
        <taxon>Ericaceae</taxon>
        <taxon>Ericoideae</taxon>
        <taxon>Rhodoreae</taxon>
        <taxon>Rhododendron</taxon>
    </lineage>
</organism>
<evidence type="ECO:0000259" key="15">
    <source>
        <dbReference type="PROSITE" id="PS51844"/>
    </source>
</evidence>
<keyword evidence="2" id="KW-0677">Repeat</keyword>
<dbReference type="GO" id="GO:0005737">
    <property type="term" value="C:cytoplasm"/>
    <property type="evidence" value="ECO:0007669"/>
    <property type="project" value="TreeGrafter"/>
</dbReference>
<dbReference type="InterPro" id="IPR002710">
    <property type="entry name" value="Dilute_dom"/>
</dbReference>
<dbReference type="PROSITE" id="PS50096">
    <property type="entry name" value="IQ"/>
    <property type="match status" value="2"/>
</dbReference>
<keyword evidence="6 11" id="KW-0175">Coiled coil</keyword>
<evidence type="ECO:0000256" key="9">
    <source>
        <dbReference type="ARBA" id="ARBA00023203"/>
    </source>
</evidence>
<dbReference type="InterPro" id="IPR036961">
    <property type="entry name" value="Kinesin_motor_dom_sf"/>
</dbReference>
<dbReference type="GO" id="GO:0016459">
    <property type="term" value="C:myosin complex"/>
    <property type="evidence" value="ECO:0007669"/>
    <property type="project" value="UniProtKB-KW"/>
</dbReference>
<keyword evidence="17" id="KW-1185">Reference proteome</keyword>
<feature type="coiled-coil region" evidence="11">
    <location>
        <begin position="1401"/>
        <end position="1453"/>
    </location>
</feature>
<dbReference type="Pfam" id="PF02736">
    <property type="entry name" value="Myosin_N"/>
    <property type="match status" value="1"/>
</dbReference>
<dbReference type="Gene3D" id="1.20.5.190">
    <property type="match status" value="2"/>
</dbReference>
<evidence type="ECO:0000259" key="14">
    <source>
        <dbReference type="PROSITE" id="PS51456"/>
    </source>
</evidence>
<dbReference type="CDD" id="cd01384">
    <property type="entry name" value="MYSc_Myo11"/>
    <property type="match status" value="1"/>
</dbReference>
<dbReference type="InterPro" id="IPR004009">
    <property type="entry name" value="SH3_Myosin"/>
</dbReference>
<dbReference type="Pfam" id="PF01843">
    <property type="entry name" value="DIL"/>
    <property type="match status" value="1"/>
</dbReference>
<reference evidence="16" key="1">
    <citation type="submission" date="2020-08" db="EMBL/GenBank/DDBJ databases">
        <title>Plant Genome Project.</title>
        <authorList>
            <person name="Zhang R.-G."/>
        </authorList>
    </citation>
    <scope>NUCLEOTIDE SEQUENCE</scope>
    <source>
        <strain evidence="16">WSP0</strain>
        <tissue evidence="16">Leaf</tissue>
    </source>
</reference>
<keyword evidence="4 10" id="KW-0067">ATP-binding</keyword>
<keyword evidence="8 10" id="KW-0505">Motor protein</keyword>
<keyword evidence="5" id="KW-0112">Calmodulin-binding</keyword>
<dbReference type="PANTHER" id="PTHR13140:SF836">
    <property type="entry name" value="MYOSIN-6"/>
    <property type="match status" value="1"/>
</dbReference>
<dbReference type="InterPro" id="IPR001609">
    <property type="entry name" value="Myosin_head_motor_dom-like"/>
</dbReference>
<feature type="domain" description="Dilute" evidence="13">
    <location>
        <begin position="1738"/>
        <end position="2023"/>
    </location>
</feature>
<dbReference type="InterPro" id="IPR000048">
    <property type="entry name" value="IQ_motif_EF-hand-BS"/>
</dbReference>
<feature type="coiled-coil region" evidence="11">
    <location>
        <begin position="1482"/>
        <end position="1640"/>
    </location>
</feature>
<dbReference type="EMBL" id="JACTNZ010000005">
    <property type="protein sequence ID" value="KAG5548573.1"/>
    <property type="molecule type" value="Genomic_DNA"/>
</dbReference>
<dbReference type="PROSITE" id="PS51844">
    <property type="entry name" value="SH3_LIKE"/>
    <property type="match status" value="1"/>
</dbReference>
<dbReference type="SUPFAM" id="SSF52540">
    <property type="entry name" value="P-loop containing nucleoside triphosphate hydrolases"/>
    <property type="match status" value="1"/>
</dbReference>
<dbReference type="GO" id="GO:0016020">
    <property type="term" value="C:membrane"/>
    <property type="evidence" value="ECO:0007669"/>
    <property type="project" value="TreeGrafter"/>
</dbReference>
<feature type="compositionally biased region" description="Low complexity" evidence="12">
    <location>
        <begin position="36"/>
        <end position="51"/>
    </location>
</feature>
<dbReference type="GO" id="GO:0000146">
    <property type="term" value="F:microfilament motor activity"/>
    <property type="evidence" value="ECO:0007669"/>
    <property type="project" value="TreeGrafter"/>
</dbReference>
<dbReference type="GO" id="GO:0051015">
    <property type="term" value="F:actin filament binding"/>
    <property type="evidence" value="ECO:0007669"/>
    <property type="project" value="TreeGrafter"/>
</dbReference>
<dbReference type="GO" id="GO:0030048">
    <property type="term" value="P:actin filament-based movement"/>
    <property type="evidence" value="ECO:0007669"/>
    <property type="project" value="UniProtKB-ARBA"/>
</dbReference>
<dbReference type="GO" id="GO:0005524">
    <property type="term" value="F:ATP binding"/>
    <property type="evidence" value="ECO:0007669"/>
    <property type="project" value="UniProtKB-UniRule"/>
</dbReference>
<evidence type="ECO:0000256" key="1">
    <source>
        <dbReference type="ARBA" id="ARBA00008049"/>
    </source>
</evidence>
<dbReference type="Pfam" id="PF00612">
    <property type="entry name" value="IQ"/>
    <property type="match status" value="2"/>
</dbReference>
<feature type="region of interest" description="Disordered" evidence="12">
    <location>
        <begin position="150"/>
        <end position="176"/>
    </location>
</feature>
<evidence type="ECO:0000256" key="11">
    <source>
        <dbReference type="SAM" id="Coils"/>
    </source>
</evidence>
<evidence type="ECO:0000313" key="16">
    <source>
        <dbReference type="EMBL" id="KAG5548573.1"/>
    </source>
</evidence>
<dbReference type="SMART" id="SM00015">
    <property type="entry name" value="IQ"/>
    <property type="match status" value="2"/>
</dbReference>
<dbReference type="GO" id="GO:0005516">
    <property type="term" value="F:calmodulin binding"/>
    <property type="evidence" value="ECO:0007669"/>
    <property type="project" value="UniProtKB-KW"/>
</dbReference>
<evidence type="ECO:0000256" key="5">
    <source>
        <dbReference type="ARBA" id="ARBA00022860"/>
    </source>
</evidence>
<dbReference type="SMART" id="SM00242">
    <property type="entry name" value="MYSc"/>
    <property type="match status" value="1"/>
</dbReference>
<dbReference type="PROSITE" id="PS51456">
    <property type="entry name" value="MYOSIN_MOTOR"/>
    <property type="match status" value="1"/>
</dbReference>
<protein>
    <submittedName>
        <fullName evidence="16">Uncharacterized protein</fullName>
    </submittedName>
</protein>
<dbReference type="InterPro" id="IPR027417">
    <property type="entry name" value="P-loop_NTPase"/>
</dbReference>
<feature type="domain" description="Myosin N-terminal SH3-like" evidence="15">
    <location>
        <begin position="264"/>
        <end position="313"/>
    </location>
</feature>
<dbReference type="Gene3D" id="1.20.58.530">
    <property type="match status" value="1"/>
</dbReference>
<evidence type="ECO:0000256" key="2">
    <source>
        <dbReference type="ARBA" id="ARBA00022737"/>
    </source>
</evidence>
<dbReference type="PRINTS" id="PR00193">
    <property type="entry name" value="MYOSINHEAVY"/>
</dbReference>
<dbReference type="PROSITE" id="PS51126">
    <property type="entry name" value="DILUTE"/>
    <property type="match status" value="1"/>
</dbReference>
<accession>A0AAV6K7Y0</accession>
<keyword evidence="9 10" id="KW-0009">Actin-binding</keyword>
<proteinExistence type="inferred from homology"/>
<dbReference type="Gene3D" id="6.20.240.20">
    <property type="match status" value="1"/>
</dbReference>
<keyword evidence="7 10" id="KW-0518">Myosin</keyword>
<evidence type="ECO:0000256" key="6">
    <source>
        <dbReference type="ARBA" id="ARBA00023054"/>
    </source>
</evidence>
<dbReference type="PANTHER" id="PTHR13140">
    <property type="entry name" value="MYOSIN"/>
    <property type="match status" value="1"/>
</dbReference>
<dbReference type="SMART" id="SM01132">
    <property type="entry name" value="DIL"/>
    <property type="match status" value="1"/>
</dbReference>
<dbReference type="FunFam" id="1.10.10.820:FF:000001">
    <property type="entry name" value="Myosin heavy chain"/>
    <property type="match status" value="1"/>
</dbReference>
<comment type="caution">
    <text evidence="16">The sequence shown here is derived from an EMBL/GenBank/DDBJ whole genome shotgun (WGS) entry which is preliminary data.</text>
</comment>
<evidence type="ECO:0000256" key="8">
    <source>
        <dbReference type="ARBA" id="ARBA00023175"/>
    </source>
</evidence>
<evidence type="ECO:0000259" key="13">
    <source>
        <dbReference type="PROSITE" id="PS51126"/>
    </source>
</evidence>
<dbReference type="Gene3D" id="1.20.120.720">
    <property type="entry name" value="Myosin VI head, motor domain, U50 subdomain"/>
    <property type="match status" value="1"/>
</dbReference>
<keyword evidence="3 10" id="KW-0547">Nucleotide-binding</keyword>
<feature type="region of interest" description="Disordered" evidence="12">
    <location>
        <begin position="1889"/>
        <end position="1912"/>
    </location>
</feature>
<evidence type="ECO:0000313" key="17">
    <source>
        <dbReference type="Proteomes" id="UP000823749"/>
    </source>
</evidence>
<feature type="compositionally biased region" description="Polar residues" evidence="12">
    <location>
        <begin position="64"/>
        <end position="77"/>
    </location>
</feature>
<feature type="region of interest" description="Disordered" evidence="12">
    <location>
        <begin position="28"/>
        <end position="82"/>
    </location>
</feature>
<sequence>MALQRWRTCLEYISNPIQSHNIPLPTSSCGASQVAQPHTTSQITQPQTTSQVQLPRGSVRHTRSNASHAPSQNSSQPQDEDVDVDEDLIAECEVGIAGLTFTVLVLLVSILEAIKVLMESQPNGWEDDNENEDHEDESGINITQINKTGSQLLGSSRDKSSAHPTPRPIDSGKHMNRTLIPPYPWFPTPSPNTATYQSWNLWLLKPSEAMSTYDPKPTERKETGLEGHLETKLNIKDKSPSKLEIKVLELDALLLPKSLPVNIVAGSHVWVEDPEVVWIDGEVVEVNGEEIKINCSLGKTVVANAHKVYPKDIEAPPCGVDDMTKLAYLHEPGVLQNLRCRYDRNEIYTYTGSILIAVNPFQRLPHLYDRHMMEQYKGASLGDLSPHPFAIADAAYRQMISEGISQSILVSGESGAGKTESTKMLMRYLAYMGGRYAAEGRTVEQQVLESNPVLEAFGNAKTVRNNNSSRFGKFVEIQFDQSGKISGAAIRTYLLERSRVCQVSDPERNYHCFYMLCAAPKEDIERYKLGNPRMFHYLNQSKCYELDGLDDSIEYLATRRAMDIVGISSEEQDAIFRVVAATLHLGNIEFVKGIDTDSSEPEDDKSRFHLRTASELLMCDEKSLEDSLCKRVIVTRDETITKCLDPNAAAVSRDALAKILYSRLFDWLVNKINNSIGQDRDSKFLIGVLDIYGFESFTTNSFEQFCINLTNEKLQQHFNQHVFKMEQEEYTKEEIDWSYIEFIDNRDILDLLEKGLVDWFVIGSEIVQVSHISFDDDSPGEESRDLSVASIVTSFSLIISPNSNLVGILGQNIIGGVIQSRCKSPSRVGMERHHHGPLDASLQAMYHQKPGGVIALLDEACMFPRSTHETFAEKLYQTFKDHKRFSKPKLSRTDFTICHYAGDVTYQTEFFLDKNKDYVVAEHQALLSASTCSFVSGLFPPLPEESSKSSKFSSIGSRFKQQLQLLLETLGTTEPHYIRCVKPNNLLKPSVFENSNVLQQLRCGGVMEAIRISCAGFPTRRTFDEFISRFRIIAPDVLDGRMLGKVSASSSLALCCRQSKSAAKNLLQDLWSPDEVTGDAQEREREMIADADGSHQEGERTLQTLAAAVGDRNTYYSQTCSITRIECKKGTKIGKTKVFLRAGQMAELDARRSEVLGRSACIIQRKVRSCFARKSFFALRLSAVQIQALCRGQISRCCYDSMRRNAASLRIQKDTRMYLSRRAYKMLCYSSVSIQTGIRGMAACNELRFRKKNVAAIRIQLGAAVYEHTVDVGDMELGKGGLFECGSLGLELRLQCSSKMTVAYTKIKMQWHTTGIFRHDMVKLHGGGHRNLIWRRNASGIHGSSFRSSKMWPWSYRGFSSSGSVDERQLQVLSIRCPKLVKVEGRLSKAAKETGALQAAKTKLEKQVEELTWQLQQEKRMRVDIEEAKAKENAKLQSSLQEMQLQFQETKELLIKEHEAAKKDVEPIHVIKEVPVMDQEMIINLTAENEKLKVLIKEHEAAKKDVESIHVIKEVPVMYQEMINNLTAENEKLKVLIKEHEAAKKDVEPIHVIKEVPVIDQEMINNLTAENEKLKALVSSLEKKIDETENKYEETNKLSEEQLKQALEAETKIIQLKTDMQRLEEKLSDMEAMDQILRHQALKNSPATKMSDHLDSERTQPVENGYHETQSASPAKKFGTASLRRSQIERQHENVDSLIKCVRQDLGFSHGKPIAAFTIYKCLLHWRSFEAERTSVFDRLIQMIGSAIENQDRDDYLVYWLSNTSMLLFLLQRTLKATSATPGKPPAPTSFFGRMTQGFRSSPSSANLSFRGLEVHQVEAKYPALLFKQQLTAYVEKIYGIVRDNMKKDLSPLLSSCIQDSQMPSNWYVIDLNNQLLQTQYQVPPDLKAPRASRGNALRSSGRSFSNSPPASHWRSIVQSLNGLLSILKENFVPPILCQKMFTQIFCYINVQIFNSLLLRRECCTFNNGEYVKAGLAELELWCGQVKEEYAGSSWDELKHIRQAVGFLVHSLVLNAAIQICML</sequence>
<feature type="region of interest" description="Actin-binding" evidence="10">
    <location>
        <begin position="963"/>
        <end position="985"/>
    </location>
</feature>
<dbReference type="InterPro" id="IPR036018">
    <property type="entry name" value="MYSc_Myo11"/>
</dbReference>
<evidence type="ECO:0000256" key="4">
    <source>
        <dbReference type="ARBA" id="ARBA00022840"/>
    </source>
</evidence>
<evidence type="ECO:0000256" key="10">
    <source>
        <dbReference type="PROSITE-ProRule" id="PRU00782"/>
    </source>
</evidence>
<feature type="binding site" evidence="10">
    <location>
        <begin position="412"/>
        <end position="419"/>
    </location>
    <ligand>
        <name>ATP</name>
        <dbReference type="ChEBI" id="CHEBI:30616"/>
    </ligand>
</feature>
<gene>
    <name evidence="16" type="ORF">RHGRI_014057</name>
</gene>
<feature type="compositionally biased region" description="Polar residues" evidence="12">
    <location>
        <begin position="1898"/>
        <end position="1910"/>
    </location>
</feature>
<evidence type="ECO:0000256" key="7">
    <source>
        <dbReference type="ARBA" id="ARBA00023123"/>
    </source>
</evidence>